<keyword evidence="1" id="KW-0812">Transmembrane</keyword>
<proteinExistence type="predicted"/>
<evidence type="ECO:0000256" key="1">
    <source>
        <dbReference type="SAM" id="Phobius"/>
    </source>
</evidence>
<feature type="transmembrane region" description="Helical" evidence="1">
    <location>
        <begin position="21"/>
        <end position="41"/>
    </location>
</feature>
<evidence type="ECO:0000313" key="3">
    <source>
        <dbReference type="EMBL" id="KAB8033548.1"/>
    </source>
</evidence>
<name>A0A833N361_9BACT</name>
<dbReference type="RefSeq" id="WP_152211634.1">
    <property type="nucleotide sequence ID" value="NZ_WFLN01000004.1"/>
</dbReference>
<keyword evidence="1" id="KW-0472">Membrane</keyword>
<feature type="domain" description="YdbS-like PH" evidence="2">
    <location>
        <begin position="71"/>
        <end position="129"/>
    </location>
</feature>
<keyword evidence="4" id="KW-1185">Reference proteome</keyword>
<dbReference type="InterPro" id="IPR005182">
    <property type="entry name" value="YdbS-like_PH"/>
</dbReference>
<sequence length="153" mass="17714">MTLNLKSGERILHKISIHWSDTIPNILFGLILYLMFLPSLVSNSSSFSYFFILFLCSSPLISKIISNFNKNIVLTNQRFFIESGILLKKNQEIPIQGIRALEIHQGVIQRIWGAADIKILTPNESTFFIKQIAYPTNFKEEIFQFLNIKYNKI</sequence>
<protein>
    <submittedName>
        <fullName evidence="3">PH domain-containing protein</fullName>
    </submittedName>
</protein>
<reference evidence="3 4" key="1">
    <citation type="submission" date="2019-10" db="EMBL/GenBank/DDBJ databases">
        <title>New genus of Silvanigrellaceae.</title>
        <authorList>
            <person name="Pitt A."/>
            <person name="Hahn M.W."/>
        </authorList>
    </citation>
    <scope>NUCLEOTIDE SEQUENCE [LARGE SCALE GENOMIC DNA]</scope>
    <source>
        <strain evidence="3 4">33A1-SZDP</strain>
    </source>
</reference>
<dbReference type="Proteomes" id="UP000442694">
    <property type="component" value="Unassembled WGS sequence"/>
</dbReference>
<comment type="caution">
    <text evidence="3">The sequence shown here is derived from an EMBL/GenBank/DDBJ whole genome shotgun (WGS) entry which is preliminary data.</text>
</comment>
<organism evidence="3 4">
    <name type="scientific">Fluviispira multicolorata</name>
    <dbReference type="NCBI Taxonomy" id="2654512"/>
    <lineage>
        <taxon>Bacteria</taxon>
        <taxon>Pseudomonadati</taxon>
        <taxon>Bdellovibrionota</taxon>
        <taxon>Oligoflexia</taxon>
        <taxon>Silvanigrellales</taxon>
        <taxon>Silvanigrellaceae</taxon>
        <taxon>Fluviispira</taxon>
    </lineage>
</organism>
<gene>
    <name evidence="3" type="ORF">GCL57_02245</name>
</gene>
<evidence type="ECO:0000313" key="4">
    <source>
        <dbReference type="Proteomes" id="UP000442694"/>
    </source>
</evidence>
<keyword evidence="1" id="KW-1133">Transmembrane helix</keyword>
<dbReference type="AlphaFoldDB" id="A0A833N361"/>
<evidence type="ECO:0000259" key="2">
    <source>
        <dbReference type="Pfam" id="PF03703"/>
    </source>
</evidence>
<feature type="transmembrane region" description="Helical" evidence="1">
    <location>
        <begin position="47"/>
        <end position="65"/>
    </location>
</feature>
<dbReference type="EMBL" id="WFLN01000004">
    <property type="protein sequence ID" value="KAB8033548.1"/>
    <property type="molecule type" value="Genomic_DNA"/>
</dbReference>
<accession>A0A833N361</accession>
<dbReference type="Pfam" id="PF03703">
    <property type="entry name" value="bPH_2"/>
    <property type="match status" value="1"/>
</dbReference>